<dbReference type="CDD" id="cd18186">
    <property type="entry name" value="BTB_POZ_ZBTB_KLHL-like"/>
    <property type="match status" value="1"/>
</dbReference>
<protein>
    <submittedName>
        <fullName evidence="3">11323_t:CDS:1</fullName>
    </submittedName>
</protein>
<keyword evidence="4" id="KW-1185">Reference proteome</keyword>
<name>A0A9N8V5M3_9GLOM</name>
<accession>A0A9N8V5M3</accession>
<dbReference type="SUPFAM" id="SSF54695">
    <property type="entry name" value="POZ domain"/>
    <property type="match status" value="1"/>
</dbReference>
<reference evidence="3" key="1">
    <citation type="submission" date="2021-06" db="EMBL/GenBank/DDBJ databases">
        <authorList>
            <person name="Kallberg Y."/>
            <person name="Tangrot J."/>
            <person name="Rosling A."/>
        </authorList>
    </citation>
    <scope>NUCLEOTIDE SEQUENCE</scope>
    <source>
        <strain evidence="3">UK204</strain>
    </source>
</reference>
<evidence type="ECO:0000259" key="2">
    <source>
        <dbReference type="PROSITE" id="PS50097"/>
    </source>
</evidence>
<gene>
    <name evidence="3" type="ORF">FCALED_LOCUS509</name>
</gene>
<evidence type="ECO:0000313" key="4">
    <source>
        <dbReference type="Proteomes" id="UP000789570"/>
    </source>
</evidence>
<proteinExistence type="predicted"/>
<evidence type="ECO:0000256" key="1">
    <source>
        <dbReference type="SAM" id="MobiDB-lite"/>
    </source>
</evidence>
<feature type="region of interest" description="Disordered" evidence="1">
    <location>
        <begin position="99"/>
        <end position="140"/>
    </location>
</feature>
<dbReference type="OrthoDB" id="408604at2759"/>
<dbReference type="InterPro" id="IPR000210">
    <property type="entry name" value="BTB/POZ_dom"/>
</dbReference>
<dbReference type="Pfam" id="PF00651">
    <property type="entry name" value="BTB"/>
    <property type="match status" value="1"/>
</dbReference>
<dbReference type="Proteomes" id="UP000789570">
    <property type="component" value="Unassembled WGS sequence"/>
</dbReference>
<dbReference type="EMBL" id="CAJVPQ010000050">
    <property type="protein sequence ID" value="CAG8440731.1"/>
    <property type="molecule type" value="Genomic_DNA"/>
</dbReference>
<sequence>MNFKYYQKLSLDLAELYEDDAFCDVIIEAGHAPNNKIFRAHSLILNYRSSYFRRKLSQESANGRIEFKFNVSCEVIQVMLNQSPLNILPPRRIAASIYNIKNHSRPNSRPNSRPGSRPGSRPNSRSNSRSNSRPSSPLLQSPAYFRIDDIDSELITCENASLIANWIGRQSTYALNYEPNLGPSFGISDLKIEGSNFRNESKCYCLKGCYEKSIRTTSGFFSIEDYEVFQVRKK</sequence>
<feature type="compositionally biased region" description="Low complexity" evidence="1">
    <location>
        <begin position="105"/>
        <end position="137"/>
    </location>
</feature>
<feature type="domain" description="BTB" evidence="2">
    <location>
        <begin position="23"/>
        <end position="81"/>
    </location>
</feature>
<organism evidence="3 4">
    <name type="scientific">Funneliformis caledonium</name>
    <dbReference type="NCBI Taxonomy" id="1117310"/>
    <lineage>
        <taxon>Eukaryota</taxon>
        <taxon>Fungi</taxon>
        <taxon>Fungi incertae sedis</taxon>
        <taxon>Mucoromycota</taxon>
        <taxon>Glomeromycotina</taxon>
        <taxon>Glomeromycetes</taxon>
        <taxon>Glomerales</taxon>
        <taxon>Glomeraceae</taxon>
        <taxon>Funneliformis</taxon>
    </lineage>
</organism>
<dbReference type="AlphaFoldDB" id="A0A9N8V5M3"/>
<dbReference type="Gene3D" id="3.30.710.10">
    <property type="entry name" value="Potassium Channel Kv1.1, Chain A"/>
    <property type="match status" value="1"/>
</dbReference>
<dbReference type="PROSITE" id="PS50097">
    <property type="entry name" value="BTB"/>
    <property type="match status" value="1"/>
</dbReference>
<comment type="caution">
    <text evidence="3">The sequence shown here is derived from an EMBL/GenBank/DDBJ whole genome shotgun (WGS) entry which is preliminary data.</text>
</comment>
<dbReference type="InterPro" id="IPR011333">
    <property type="entry name" value="SKP1/BTB/POZ_sf"/>
</dbReference>
<evidence type="ECO:0000313" key="3">
    <source>
        <dbReference type="EMBL" id="CAG8440731.1"/>
    </source>
</evidence>